<evidence type="ECO:0000259" key="1">
    <source>
        <dbReference type="Pfam" id="PF13471"/>
    </source>
</evidence>
<name>Q2J8Q1_FRACC</name>
<dbReference type="Proteomes" id="UP000001937">
    <property type="component" value="Chromosome"/>
</dbReference>
<dbReference type="STRING" id="106370.Francci3_2984"/>
<sequence length="172" mass="17868">MVVERPEAKPSLARRLGALVAVGIARVLATQSPARICRVLTGVGAGARPADYGTALAARQAVTAVSLTCRGARGCVPRSIATALLCRLTGTFPTWRVGVRTIAPFAAHAWVEADGVIVGESMPAGYLRPLLSVGPGTVTGPRRVGWLRRVGGLRGSGGLRGRGVPRDEGVRR</sequence>
<dbReference type="EMBL" id="CP000249">
    <property type="protein sequence ID" value="ABD12341.1"/>
    <property type="molecule type" value="Genomic_DNA"/>
</dbReference>
<dbReference type="InterPro" id="IPR053521">
    <property type="entry name" value="McjB-like"/>
</dbReference>
<dbReference type="InterPro" id="IPR032708">
    <property type="entry name" value="McjB_C"/>
</dbReference>
<dbReference type="eggNOG" id="ENOG5032TAQ">
    <property type="taxonomic scope" value="Bacteria"/>
</dbReference>
<dbReference type="Pfam" id="PF13471">
    <property type="entry name" value="Transglut_core3"/>
    <property type="match status" value="1"/>
</dbReference>
<accession>Q2J8Q1</accession>
<dbReference type="OrthoDB" id="583768at2"/>
<proteinExistence type="predicted"/>
<reference evidence="2 3" key="1">
    <citation type="journal article" date="2007" name="Genome Res.">
        <title>Genome characteristics of facultatively symbiotic Frankia sp. strains reflect host range and host plant biogeography.</title>
        <authorList>
            <person name="Normand P."/>
            <person name="Lapierre P."/>
            <person name="Tisa L.S."/>
            <person name="Gogarten J.P."/>
            <person name="Alloisio N."/>
            <person name="Bagnarol E."/>
            <person name="Bassi C.A."/>
            <person name="Berry A.M."/>
            <person name="Bickhart D.M."/>
            <person name="Choisne N."/>
            <person name="Couloux A."/>
            <person name="Cournoyer B."/>
            <person name="Cruveiller S."/>
            <person name="Daubin V."/>
            <person name="Demange N."/>
            <person name="Francino M.P."/>
            <person name="Goltsman E."/>
            <person name="Huang Y."/>
            <person name="Kopp O.R."/>
            <person name="Labarre L."/>
            <person name="Lapidus A."/>
            <person name="Lavire C."/>
            <person name="Marechal J."/>
            <person name="Martinez M."/>
            <person name="Mastronunzio J.E."/>
            <person name="Mullin B.C."/>
            <person name="Niemann J."/>
            <person name="Pujic P."/>
            <person name="Rawnsley T."/>
            <person name="Rouy Z."/>
            <person name="Schenowitz C."/>
            <person name="Sellstedt A."/>
            <person name="Tavares F."/>
            <person name="Tomkins J.P."/>
            <person name="Vallenet D."/>
            <person name="Valverde C."/>
            <person name="Wall L.G."/>
            <person name="Wang Y."/>
            <person name="Medigue C."/>
            <person name="Benson D.R."/>
        </authorList>
    </citation>
    <scope>NUCLEOTIDE SEQUENCE [LARGE SCALE GENOMIC DNA]</scope>
    <source>
        <strain evidence="3">DSM 45818 / CECT 9043 / CcI3</strain>
    </source>
</reference>
<gene>
    <name evidence="2" type="ordered locus">Francci3_2984</name>
</gene>
<evidence type="ECO:0000313" key="3">
    <source>
        <dbReference type="Proteomes" id="UP000001937"/>
    </source>
</evidence>
<dbReference type="KEGG" id="fra:Francci3_2984"/>
<dbReference type="NCBIfam" id="NF033537">
    <property type="entry name" value="lasso_biosyn_B2"/>
    <property type="match status" value="1"/>
</dbReference>
<keyword evidence="3" id="KW-1185">Reference proteome</keyword>
<protein>
    <recommendedName>
        <fullName evidence="1">Microcin J25-processing protein McjB C-terminal domain-containing protein</fullName>
    </recommendedName>
</protein>
<dbReference type="AlphaFoldDB" id="Q2J8Q1"/>
<feature type="domain" description="Microcin J25-processing protein McjB C-terminal" evidence="1">
    <location>
        <begin position="18"/>
        <end position="131"/>
    </location>
</feature>
<organism evidence="2 3">
    <name type="scientific">Frankia casuarinae (strain DSM 45818 / CECT 9043 / HFP020203 / CcI3)</name>
    <dbReference type="NCBI Taxonomy" id="106370"/>
    <lineage>
        <taxon>Bacteria</taxon>
        <taxon>Bacillati</taxon>
        <taxon>Actinomycetota</taxon>
        <taxon>Actinomycetes</taxon>
        <taxon>Frankiales</taxon>
        <taxon>Frankiaceae</taxon>
        <taxon>Frankia</taxon>
    </lineage>
</organism>
<dbReference type="HOGENOM" id="CLU_148708_0_0_11"/>
<evidence type="ECO:0000313" key="2">
    <source>
        <dbReference type="EMBL" id="ABD12341.1"/>
    </source>
</evidence>